<dbReference type="InterPro" id="IPR036389">
    <property type="entry name" value="RNase_III_sf"/>
</dbReference>
<dbReference type="Proteomes" id="UP000292447">
    <property type="component" value="Chromosome II"/>
</dbReference>
<dbReference type="Gene3D" id="1.10.1520.10">
    <property type="entry name" value="Ribonuclease III domain"/>
    <property type="match status" value="1"/>
</dbReference>
<dbReference type="STRING" id="2163413.A0A4P6XIS7"/>
<protein>
    <submittedName>
        <fullName evidence="3">DsRNA-specific ribonuclease</fullName>
    </submittedName>
</protein>
<evidence type="ECO:0000256" key="1">
    <source>
        <dbReference type="SAM" id="MobiDB-lite"/>
    </source>
</evidence>
<dbReference type="Gene3D" id="3.30.160.20">
    <property type="match status" value="1"/>
</dbReference>
<dbReference type="InterPro" id="IPR040540">
    <property type="entry name" value="RNase_3_N"/>
</dbReference>
<gene>
    <name evidence="3" type="primary">MPUL0B03660</name>
    <name evidence="3" type="ORF">METSCH_B03660</name>
</gene>
<feature type="domain" description="RNase III" evidence="2">
    <location>
        <begin position="152"/>
        <end position="274"/>
    </location>
</feature>
<dbReference type="Pfam" id="PF18497">
    <property type="entry name" value="RNase_3_N"/>
    <property type="match status" value="1"/>
</dbReference>
<dbReference type="GO" id="GO:0004525">
    <property type="term" value="F:ribonuclease III activity"/>
    <property type="evidence" value="ECO:0007669"/>
    <property type="project" value="InterPro"/>
</dbReference>
<feature type="compositionally biased region" description="Basic residues" evidence="1">
    <location>
        <begin position="494"/>
        <end position="506"/>
    </location>
</feature>
<dbReference type="PROSITE" id="PS50142">
    <property type="entry name" value="RNASE_3_2"/>
    <property type="match status" value="1"/>
</dbReference>
<evidence type="ECO:0000313" key="4">
    <source>
        <dbReference type="Proteomes" id="UP000292447"/>
    </source>
</evidence>
<dbReference type="EMBL" id="CP034457">
    <property type="protein sequence ID" value="QBM87167.1"/>
    <property type="molecule type" value="Genomic_DNA"/>
</dbReference>
<feature type="region of interest" description="Disordered" evidence="1">
    <location>
        <begin position="485"/>
        <end position="545"/>
    </location>
</feature>
<sequence>MPDPVLAWCDDIHSVRGNVSQLQATLNQLITKTPTVAQYRDLISTYGSPEADKTTEAPHILEKLRSIMHSPQVKVAVRLKSLYDRGYLPFLLGLSRINFRSPKCDRFVGYLLDFCPPKVNGSSMFPEEGAFVKQANLDPEESMYPPSLPPIENELLLKLILTDKSLRQPSDFLELEFSEGFHDYNNNHNRKLLLRGSGILDIALTDILDEAFPKVHEDDLIFLKHRFSSTAILAKLAFCYNISDSVMHHMSQEASIDDKLIVLKNVFLAYIGGMSKLEYTFAAIRLWIGQLYQPLIAKLQKDSSQSQLKSVYSLAFAELNFMLRRVNNLAEDPTKRLKYDFRMVDNGEPFVYQLHVANTPLGIGTASSIDKAKQKAAYETFETPELRTQLMNILVTQFRTPVKEIEIAPTKIITPVAKEVASEDETYSPELSGDEYEPDLPDKGSEENTGAAETASQSINYSDWPPKSLNEKQQTATDTLGNTGQQTVAAKANKPQKKHQPHHSHPPTHTQQQANTQPAPPQVRMPLPYGKLPPIPNMKGKGGKF</sequence>
<dbReference type="SUPFAM" id="SSF69065">
    <property type="entry name" value="RNase III domain-like"/>
    <property type="match status" value="1"/>
</dbReference>
<keyword evidence="4" id="KW-1185">Reference proteome</keyword>
<dbReference type="SMART" id="SM00535">
    <property type="entry name" value="RIBOc"/>
    <property type="match status" value="1"/>
</dbReference>
<proteinExistence type="predicted"/>
<reference evidence="4" key="1">
    <citation type="submission" date="2019-03" db="EMBL/GenBank/DDBJ databases">
        <title>Snf2 controls pulcherriminic acid biosynthesis and connects pigmentation and antifungal activity of the yeast Metschnikowia pulcherrima.</title>
        <authorList>
            <person name="Gore-Lloyd D."/>
            <person name="Sumann I."/>
            <person name="Brachmann A.O."/>
            <person name="Schneeberger K."/>
            <person name="Ortiz-Merino R.A."/>
            <person name="Moreno-Beltran M."/>
            <person name="Schlaefli M."/>
            <person name="Kirner P."/>
            <person name="Santos Kron A."/>
            <person name="Wolfe K.H."/>
            <person name="Piel J."/>
            <person name="Ahrens C.H."/>
            <person name="Henk D."/>
            <person name="Freimoser F.M."/>
        </authorList>
    </citation>
    <scope>NUCLEOTIDE SEQUENCE [LARGE SCALE GENOMIC DNA]</scope>
    <source>
        <strain evidence="4">APC 1.2</strain>
    </source>
</reference>
<feature type="compositionally biased region" description="Acidic residues" evidence="1">
    <location>
        <begin position="422"/>
        <end position="439"/>
    </location>
</feature>
<evidence type="ECO:0000313" key="3">
    <source>
        <dbReference type="EMBL" id="QBM87167.1"/>
    </source>
</evidence>
<name>A0A4P6XIS7_9ASCO</name>
<dbReference type="InterPro" id="IPR000999">
    <property type="entry name" value="RNase_III_dom"/>
</dbReference>
<dbReference type="SUPFAM" id="SSF54768">
    <property type="entry name" value="dsRNA-binding domain-like"/>
    <property type="match status" value="1"/>
</dbReference>
<feature type="compositionally biased region" description="Low complexity" evidence="1">
    <location>
        <begin position="507"/>
        <end position="517"/>
    </location>
</feature>
<feature type="region of interest" description="Disordered" evidence="1">
    <location>
        <begin position="419"/>
        <end position="473"/>
    </location>
</feature>
<dbReference type="GO" id="GO:0006396">
    <property type="term" value="P:RNA processing"/>
    <property type="evidence" value="ECO:0007669"/>
    <property type="project" value="InterPro"/>
</dbReference>
<organism evidence="3 4">
    <name type="scientific">Metschnikowia aff. pulcherrima</name>
    <dbReference type="NCBI Taxonomy" id="2163413"/>
    <lineage>
        <taxon>Eukaryota</taxon>
        <taxon>Fungi</taxon>
        <taxon>Dikarya</taxon>
        <taxon>Ascomycota</taxon>
        <taxon>Saccharomycotina</taxon>
        <taxon>Pichiomycetes</taxon>
        <taxon>Metschnikowiaceae</taxon>
        <taxon>Metschnikowia</taxon>
    </lineage>
</organism>
<accession>A0A4P6XIS7</accession>
<dbReference type="AlphaFoldDB" id="A0A4P6XIS7"/>
<evidence type="ECO:0000259" key="2">
    <source>
        <dbReference type="PROSITE" id="PS50142"/>
    </source>
</evidence>